<evidence type="ECO:0000256" key="2">
    <source>
        <dbReference type="ARBA" id="ARBA00022490"/>
    </source>
</evidence>
<dbReference type="InterPro" id="IPR013785">
    <property type="entry name" value="Aldolase_TIM"/>
</dbReference>
<dbReference type="PIRSF" id="PIRSF001357">
    <property type="entry name" value="DeoC"/>
    <property type="match status" value="1"/>
</dbReference>
<dbReference type="EMBL" id="CP107006">
    <property type="protein sequence ID" value="UYQ92100.1"/>
    <property type="molecule type" value="Genomic_DNA"/>
</dbReference>
<dbReference type="NCBIfam" id="TIGR00126">
    <property type="entry name" value="deoC"/>
    <property type="match status" value="1"/>
</dbReference>
<keyword evidence="4 6" id="KW-0704">Schiff base</keyword>
<comment type="catalytic activity">
    <reaction evidence="5 6">
        <text>2-deoxy-D-ribose 5-phosphate = D-glyceraldehyde 3-phosphate + acetaldehyde</text>
        <dbReference type="Rhea" id="RHEA:12821"/>
        <dbReference type="ChEBI" id="CHEBI:15343"/>
        <dbReference type="ChEBI" id="CHEBI:59776"/>
        <dbReference type="ChEBI" id="CHEBI:62877"/>
        <dbReference type="EC" id="4.1.2.4"/>
    </reaction>
</comment>
<dbReference type="InterPro" id="IPR028581">
    <property type="entry name" value="DeoC_typeI"/>
</dbReference>
<comment type="subcellular location">
    <subcellularLocation>
        <location evidence="6">Cytoplasm</location>
    </subcellularLocation>
</comment>
<comment type="function">
    <text evidence="6">Catalyzes a reversible aldol reaction between acetaldehyde and D-glyceraldehyde 3-phosphate to generate 2-deoxy-D-ribose 5-phosphate.</text>
</comment>
<feature type="active site" description="Proton donor/acceptor" evidence="6">
    <location>
        <position position="89"/>
    </location>
</feature>
<keyword evidence="2 6" id="KW-0963">Cytoplasm</keyword>
<dbReference type="RefSeq" id="WP_244842341.1">
    <property type="nucleotide sequence ID" value="NZ_CP107006.1"/>
</dbReference>
<evidence type="ECO:0000313" key="7">
    <source>
        <dbReference type="EMBL" id="UYQ92100.1"/>
    </source>
</evidence>
<evidence type="ECO:0000256" key="5">
    <source>
        <dbReference type="ARBA" id="ARBA00048791"/>
    </source>
</evidence>
<gene>
    <name evidence="6 7" type="primary">deoC</name>
    <name evidence="7" type="ORF">MKQ68_18595</name>
</gene>
<keyword evidence="3 6" id="KW-0456">Lyase</keyword>
<dbReference type="SMART" id="SM01133">
    <property type="entry name" value="DeoC"/>
    <property type="match status" value="1"/>
</dbReference>
<dbReference type="Pfam" id="PF01791">
    <property type="entry name" value="DeoC"/>
    <property type="match status" value="1"/>
</dbReference>
<sequence length="219" mass="23498">MNINSYIDHTVLKPVTTLDDVKKLCMEAVEYSFAAVCIPPPFVKIAADMLGSTHIKVATVTGFPFGYSALEAKVAETVLAIVDGAHEIDMVANLLAIRNGDWAYLEKEIGTILPLVRSKGKVLKVIIESGILLEEEITKCCEIYGRYGVDFVKTSTGYAEKGATIEAVKLMRANLPANVKIKASGGIKTFEFAKALIEAGASRLGCSASIDIVKQANAI</sequence>
<dbReference type="InterPro" id="IPR002915">
    <property type="entry name" value="DeoC/FbaB/LacD_aldolase"/>
</dbReference>
<comment type="similarity">
    <text evidence="1 6">Belongs to the DeoC/FbaB aldolase family. DeoC type 1 subfamily.</text>
</comment>
<proteinExistence type="inferred from homology"/>
<feature type="active site" description="Proton donor/acceptor" evidence="6">
    <location>
        <position position="182"/>
    </location>
</feature>
<dbReference type="SUPFAM" id="SSF51569">
    <property type="entry name" value="Aldolase"/>
    <property type="match status" value="1"/>
</dbReference>
<dbReference type="Proteomes" id="UP001162741">
    <property type="component" value="Chromosome"/>
</dbReference>
<dbReference type="CDD" id="cd00959">
    <property type="entry name" value="DeoC"/>
    <property type="match status" value="1"/>
</dbReference>
<evidence type="ECO:0000256" key="4">
    <source>
        <dbReference type="ARBA" id="ARBA00023270"/>
    </source>
</evidence>
<evidence type="ECO:0000256" key="6">
    <source>
        <dbReference type="HAMAP-Rule" id="MF_00114"/>
    </source>
</evidence>
<organism evidence="7 8">
    <name type="scientific">Chitinophaga horti</name>
    <dbReference type="NCBI Taxonomy" id="2920382"/>
    <lineage>
        <taxon>Bacteria</taxon>
        <taxon>Pseudomonadati</taxon>
        <taxon>Bacteroidota</taxon>
        <taxon>Chitinophagia</taxon>
        <taxon>Chitinophagales</taxon>
        <taxon>Chitinophagaceae</taxon>
        <taxon>Chitinophaga</taxon>
    </lineage>
</organism>
<dbReference type="HAMAP" id="MF_00114">
    <property type="entry name" value="DeoC_type1"/>
    <property type="match status" value="1"/>
</dbReference>
<evidence type="ECO:0000256" key="1">
    <source>
        <dbReference type="ARBA" id="ARBA00010936"/>
    </source>
</evidence>
<keyword evidence="8" id="KW-1185">Reference proteome</keyword>
<reference evidence="7" key="1">
    <citation type="submission" date="2022-10" db="EMBL/GenBank/DDBJ databases">
        <title>Chitinophaga sp. nov., isolated from soil.</title>
        <authorList>
            <person name="Jeon C.O."/>
        </authorList>
    </citation>
    <scope>NUCLEOTIDE SEQUENCE</scope>
    <source>
        <strain evidence="7">R8</strain>
    </source>
</reference>
<dbReference type="GO" id="GO:0004139">
    <property type="term" value="F:deoxyribose-phosphate aldolase activity"/>
    <property type="evidence" value="ECO:0007669"/>
    <property type="project" value="UniProtKB-EC"/>
</dbReference>
<dbReference type="InterPro" id="IPR011343">
    <property type="entry name" value="DeoC"/>
</dbReference>
<dbReference type="PANTHER" id="PTHR10889">
    <property type="entry name" value="DEOXYRIBOSE-PHOSPHATE ALDOLASE"/>
    <property type="match status" value="1"/>
</dbReference>
<evidence type="ECO:0000313" key="8">
    <source>
        <dbReference type="Proteomes" id="UP001162741"/>
    </source>
</evidence>
<dbReference type="EC" id="4.1.2.4" evidence="6"/>
<feature type="active site" description="Schiff-base intermediate with acetaldehyde" evidence="6">
    <location>
        <position position="153"/>
    </location>
</feature>
<name>A0ABY6IXI7_9BACT</name>
<protein>
    <recommendedName>
        <fullName evidence="6">Deoxyribose-phosphate aldolase</fullName>
        <shortName evidence="6">DERA</shortName>
        <ecNumber evidence="6">4.1.2.4</ecNumber>
    </recommendedName>
    <alternativeName>
        <fullName evidence="6">2-deoxy-D-ribose 5-phosphate aldolase</fullName>
    </alternativeName>
    <alternativeName>
        <fullName evidence="6">Phosphodeoxyriboaldolase</fullName>
        <shortName evidence="6">Deoxyriboaldolase</shortName>
    </alternativeName>
</protein>
<comment type="pathway">
    <text evidence="6">Carbohydrate degradation; 2-deoxy-D-ribose 1-phosphate degradation; D-glyceraldehyde 3-phosphate and acetaldehyde from 2-deoxy-alpha-D-ribose 1-phosphate: step 2/2.</text>
</comment>
<evidence type="ECO:0000256" key="3">
    <source>
        <dbReference type="ARBA" id="ARBA00023239"/>
    </source>
</evidence>
<dbReference type="Gene3D" id="3.20.20.70">
    <property type="entry name" value="Aldolase class I"/>
    <property type="match status" value="1"/>
</dbReference>
<dbReference type="PANTHER" id="PTHR10889:SF1">
    <property type="entry name" value="DEOXYRIBOSE-PHOSPHATE ALDOLASE"/>
    <property type="match status" value="1"/>
</dbReference>
<accession>A0ABY6IXI7</accession>